<reference evidence="2" key="1">
    <citation type="submission" date="2021-01" db="EMBL/GenBank/DDBJ databases">
        <authorList>
            <person name="Corre E."/>
            <person name="Pelletier E."/>
            <person name="Niang G."/>
            <person name="Scheremetjew M."/>
            <person name="Finn R."/>
            <person name="Kale V."/>
            <person name="Holt S."/>
            <person name="Cochrane G."/>
            <person name="Meng A."/>
            <person name="Brown T."/>
            <person name="Cohen L."/>
        </authorList>
    </citation>
    <scope>NUCLEOTIDE SEQUENCE</scope>
    <source>
        <strain evidence="2">PLY182g</strain>
    </source>
</reference>
<organism evidence="2">
    <name type="scientific">Coccolithus braarudii</name>
    <dbReference type="NCBI Taxonomy" id="221442"/>
    <lineage>
        <taxon>Eukaryota</taxon>
        <taxon>Haptista</taxon>
        <taxon>Haptophyta</taxon>
        <taxon>Prymnesiophyceae</taxon>
        <taxon>Coccolithales</taxon>
        <taxon>Coccolithaceae</taxon>
        <taxon>Coccolithus</taxon>
    </lineage>
</organism>
<evidence type="ECO:0000256" key="1">
    <source>
        <dbReference type="SAM" id="Phobius"/>
    </source>
</evidence>
<dbReference type="AlphaFoldDB" id="A0A7S0PZB5"/>
<keyword evidence="1" id="KW-0812">Transmembrane</keyword>
<evidence type="ECO:0000313" key="2">
    <source>
        <dbReference type="EMBL" id="CAD8607188.1"/>
    </source>
</evidence>
<sequence>MGGFGHGLWWYLPVQLDEPHFLHITVLELLATGFNAIVLAPHLLAFRRVVLMSDALATPYTLSRHKPRSATLRHALACLLDDATYKSVAEIADVAQLFGDGNPAADAVSRNETARFFTLCRQLGVRPRQLDVPPAVLTIWRRMVDCAKARNVIVRHDLAWRPTPPLPCQRSLKPWEEHSAVKNRNAEKGDGPPLPGRFYTRLVFSERA</sequence>
<gene>
    <name evidence="2" type="ORF">CPEL01642_LOCUS10523</name>
</gene>
<accession>A0A7S0PZB5</accession>
<dbReference type="EMBL" id="HBEY01021995">
    <property type="protein sequence ID" value="CAD8607188.1"/>
    <property type="molecule type" value="Transcribed_RNA"/>
</dbReference>
<keyword evidence="1" id="KW-0472">Membrane</keyword>
<protein>
    <submittedName>
        <fullName evidence="2">Uncharacterized protein</fullName>
    </submittedName>
</protein>
<keyword evidence="1" id="KW-1133">Transmembrane helix</keyword>
<proteinExistence type="predicted"/>
<feature type="transmembrane region" description="Helical" evidence="1">
    <location>
        <begin position="20"/>
        <end position="44"/>
    </location>
</feature>
<name>A0A7S0PZB5_9EUKA</name>